<dbReference type="EMBL" id="LWBO01000011">
    <property type="protein sequence ID" value="OQP49233.1"/>
    <property type="molecule type" value="Genomic_DNA"/>
</dbReference>
<sequence length="182" mass="20038">MPLARITYSEKSDFMKKPGILDKTEDTTTRKRSLRWIILVPFVLVLGILAAVVRGGESNDTLSALKAGKPNAAPASDAKVIKVVHDNIMGLVKVESNDYEYKSLGGISGLKITVINPTDYMLNRVRVKVSYIKANGGIYDTKTKDFYGIRPKSAETLKMPDSKRGTSVKYEIVTIKSKDLGL</sequence>
<keyword evidence="1" id="KW-0472">Membrane</keyword>
<proteinExistence type="predicted"/>
<gene>
    <name evidence="2" type="ORF">A4D02_30030</name>
</gene>
<protein>
    <recommendedName>
        <fullName evidence="4">DUF4352 domain-containing protein</fullName>
    </recommendedName>
</protein>
<evidence type="ECO:0008006" key="4">
    <source>
        <dbReference type="Google" id="ProtNLM"/>
    </source>
</evidence>
<feature type="transmembrane region" description="Helical" evidence="1">
    <location>
        <begin position="33"/>
        <end position="53"/>
    </location>
</feature>
<keyword evidence="3" id="KW-1185">Reference proteome</keyword>
<name>A0ABX3NY77_9BACT</name>
<keyword evidence="1" id="KW-0812">Transmembrane</keyword>
<keyword evidence="1" id="KW-1133">Transmembrane helix</keyword>
<evidence type="ECO:0000313" key="3">
    <source>
        <dbReference type="Proteomes" id="UP000192277"/>
    </source>
</evidence>
<comment type="caution">
    <text evidence="2">The sequence shown here is derived from an EMBL/GenBank/DDBJ whole genome shotgun (WGS) entry which is preliminary data.</text>
</comment>
<organism evidence="2 3">
    <name type="scientific">Niastella koreensis</name>
    <dbReference type="NCBI Taxonomy" id="354356"/>
    <lineage>
        <taxon>Bacteria</taxon>
        <taxon>Pseudomonadati</taxon>
        <taxon>Bacteroidota</taxon>
        <taxon>Chitinophagia</taxon>
        <taxon>Chitinophagales</taxon>
        <taxon>Chitinophagaceae</taxon>
        <taxon>Niastella</taxon>
    </lineage>
</organism>
<reference evidence="2 3" key="1">
    <citation type="submission" date="2016-04" db="EMBL/GenBank/DDBJ databases">
        <authorList>
            <person name="Chen L."/>
            <person name="Zhuang W."/>
            <person name="Wang G."/>
        </authorList>
    </citation>
    <scope>NUCLEOTIDE SEQUENCE [LARGE SCALE GENOMIC DNA]</scope>
    <source>
        <strain evidence="3">GR20</strain>
    </source>
</reference>
<dbReference type="Proteomes" id="UP000192277">
    <property type="component" value="Unassembled WGS sequence"/>
</dbReference>
<accession>A0ABX3NY77</accession>
<evidence type="ECO:0000256" key="1">
    <source>
        <dbReference type="SAM" id="Phobius"/>
    </source>
</evidence>
<evidence type="ECO:0000313" key="2">
    <source>
        <dbReference type="EMBL" id="OQP49233.1"/>
    </source>
</evidence>